<gene>
    <name evidence="3" type="ORF">OS493_029490</name>
</gene>
<keyword evidence="1" id="KW-0175">Coiled coil</keyword>
<dbReference type="OrthoDB" id="5974747at2759"/>
<evidence type="ECO:0000256" key="1">
    <source>
        <dbReference type="SAM" id="Coils"/>
    </source>
</evidence>
<accession>A0A9X0CCU5</accession>
<evidence type="ECO:0000256" key="2">
    <source>
        <dbReference type="SAM" id="MobiDB-lite"/>
    </source>
</evidence>
<evidence type="ECO:0000313" key="4">
    <source>
        <dbReference type="Proteomes" id="UP001163046"/>
    </source>
</evidence>
<dbReference type="Proteomes" id="UP001163046">
    <property type="component" value="Unassembled WGS sequence"/>
</dbReference>
<organism evidence="3 4">
    <name type="scientific">Desmophyllum pertusum</name>
    <dbReference type="NCBI Taxonomy" id="174260"/>
    <lineage>
        <taxon>Eukaryota</taxon>
        <taxon>Metazoa</taxon>
        <taxon>Cnidaria</taxon>
        <taxon>Anthozoa</taxon>
        <taxon>Hexacorallia</taxon>
        <taxon>Scleractinia</taxon>
        <taxon>Caryophylliina</taxon>
        <taxon>Caryophylliidae</taxon>
        <taxon>Desmophyllum</taxon>
    </lineage>
</organism>
<protein>
    <submittedName>
        <fullName evidence="3">Uncharacterized protein</fullName>
    </submittedName>
</protein>
<feature type="coiled-coil region" evidence="1">
    <location>
        <begin position="38"/>
        <end position="120"/>
    </location>
</feature>
<dbReference type="EMBL" id="MU827807">
    <property type="protein sequence ID" value="KAJ7325627.1"/>
    <property type="molecule type" value="Genomic_DNA"/>
</dbReference>
<comment type="caution">
    <text evidence="3">The sequence shown here is derived from an EMBL/GenBank/DDBJ whole genome shotgun (WGS) entry which is preliminary data.</text>
</comment>
<name>A0A9X0CCU5_9CNID</name>
<feature type="coiled-coil region" evidence="1">
    <location>
        <begin position="167"/>
        <end position="215"/>
    </location>
</feature>
<dbReference type="AlphaFoldDB" id="A0A9X0CCU5"/>
<reference evidence="3" key="1">
    <citation type="submission" date="2023-01" db="EMBL/GenBank/DDBJ databases">
        <title>Genome assembly of the deep-sea coral Lophelia pertusa.</title>
        <authorList>
            <person name="Herrera S."/>
            <person name="Cordes E."/>
        </authorList>
    </citation>
    <scope>NUCLEOTIDE SEQUENCE</scope>
    <source>
        <strain evidence="3">USNM1676648</strain>
        <tissue evidence="3">Polyp</tissue>
    </source>
</reference>
<feature type="compositionally biased region" description="Low complexity" evidence="2">
    <location>
        <begin position="428"/>
        <end position="438"/>
    </location>
</feature>
<feature type="coiled-coil region" evidence="1">
    <location>
        <begin position="260"/>
        <end position="406"/>
    </location>
</feature>
<proteinExistence type="predicted"/>
<feature type="region of interest" description="Disordered" evidence="2">
    <location>
        <begin position="411"/>
        <end position="489"/>
    </location>
</feature>
<feature type="compositionally biased region" description="Pro residues" evidence="2">
    <location>
        <begin position="464"/>
        <end position="477"/>
    </location>
</feature>
<sequence length="513" mass="58952">MSEQESYDALVGENDRLRHTLFVMVTDRKKMASKLTGVQNLGLQLQKKEQDNKTLLEKIERLEGSLARAENRITQLCLQGGSGFGAQSAIVTPGVSKKVLEALTRENTKLKQVLEHLTNKGPDGVDLAVENKDLHEIIMALREERDLKGNEVNELKITIGAVQDQNIESLKNQVLRLTALITKVERNLNAKQVFCETVVTENESLKNDLQSLRDERILRVRDMKRELGQTRTQPDIQRILSRVYDQQDGEPEESSTSEEVYRLKEEVKKFRDELQSKRQEIEHLVAELDKTKQELTLAKDVHNAFDEEKARLLQQLHALSNELLAVKRDREDKEEQLNDQQMERELMQNALAGYENDFKIERQEKVKALSDRDQASRERDQLVQRYEQLKQEHIGLRQNIERMYSQAQQQAQASTLRRQASGRPCAAQVQEPWQQQQQIMRPRGGFPMEACADGPAQDITDSPTTPPKEMPPPPPPQSRRYASQGSQLQCPNCRKLFPHDLLENHMRDCTGDD</sequence>
<feature type="compositionally biased region" description="Polar residues" evidence="2">
    <location>
        <begin position="480"/>
        <end position="489"/>
    </location>
</feature>
<evidence type="ECO:0000313" key="3">
    <source>
        <dbReference type="EMBL" id="KAJ7325627.1"/>
    </source>
</evidence>
<keyword evidence="4" id="KW-1185">Reference proteome</keyword>